<dbReference type="PANTHER" id="PTHR34986">
    <property type="entry name" value="EVOLVED BETA-GALACTOSIDASE SUBUNIT BETA"/>
    <property type="match status" value="1"/>
</dbReference>
<dbReference type="PANTHER" id="PTHR34986:SF1">
    <property type="entry name" value="PROTEIN YIAL"/>
    <property type="match status" value="1"/>
</dbReference>
<dbReference type="EMBL" id="CP071504">
    <property type="protein sequence ID" value="QSX30607.1"/>
    <property type="molecule type" value="Genomic_DNA"/>
</dbReference>
<reference evidence="1 2" key="1">
    <citation type="submission" date="2021-03" db="EMBL/GenBank/DDBJ databases">
        <title>Novel species identification of genus Shewanella.</title>
        <authorList>
            <person name="Liu G."/>
            <person name="Zhang Q."/>
        </authorList>
    </citation>
    <scope>NUCLEOTIDE SEQUENCE [LARGE SCALE GENOMIC DNA]</scope>
    <source>
        <strain evidence="1 2">FJAT-53726</strain>
    </source>
</reference>
<dbReference type="KEGG" id="scyp:JYB88_02790"/>
<gene>
    <name evidence="1" type="ORF">JYB88_02790</name>
</gene>
<organism evidence="1 2">
    <name type="scientific">Shewanella cyperi</name>
    <dbReference type="NCBI Taxonomy" id="2814292"/>
    <lineage>
        <taxon>Bacteria</taxon>
        <taxon>Pseudomonadati</taxon>
        <taxon>Pseudomonadota</taxon>
        <taxon>Gammaproteobacteria</taxon>
        <taxon>Alteromonadales</taxon>
        <taxon>Shewanellaceae</taxon>
        <taxon>Shewanella</taxon>
    </lineage>
</organism>
<evidence type="ECO:0000313" key="1">
    <source>
        <dbReference type="EMBL" id="QSX30607.1"/>
    </source>
</evidence>
<dbReference type="Gene3D" id="2.60.120.370">
    <property type="entry name" value="YhcH/YjgK/YiaL"/>
    <property type="match status" value="1"/>
</dbReference>
<dbReference type="GO" id="GO:0005829">
    <property type="term" value="C:cytosol"/>
    <property type="evidence" value="ECO:0007669"/>
    <property type="project" value="TreeGrafter"/>
</dbReference>
<dbReference type="Proteomes" id="UP000663281">
    <property type="component" value="Chromosome"/>
</dbReference>
<dbReference type="AlphaFoldDB" id="A0A974XLI3"/>
<dbReference type="InterPro" id="IPR037012">
    <property type="entry name" value="NanQ/TabA/YiaL_sf"/>
</dbReference>
<evidence type="ECO:0000313" key="2">
    <source>
        <dbReference type="Proteomes" id="UP000663281"/>
    </source>
</evidence>
<dbReference type="NCBIfam" id="TIGR00022">
    <property type="entry name" value="YhcH/YjgK/YiaL family protein"/>
    <property type="match status" value="1"/>
</dbReference>
<dbReference type="InterPro" id="IPR004375">
    <property type="entry name" value="NanQ/TabA/YiaL"/>
</dbReference>
<sequence length="152" mass="17134">MIVDTLSNRALYQGLHPRLHQALEHLATTDFSLLQPGNYELDGKNLFVIVNDYQTKAPGTEPFETHKRYVDVQFVVSGEESFGYLPLAQQAPLAPYHEKHDYTEYAFEANRGDASFVTLKAGMFALFFPGDMHMPGTGNGTQVRKVVIKVLW</sequence>
<dbReference type="Pfam" id="PF04074">
    <property type="entry name" value="DUF386"/>
    <property type="match status" value="1"/>
</dbReference>
<name>A0A974XLI3_9GAMM</name>
<keyword evidence="2" id="KW-1185">Reference proteome</keyword>
<dbReference type="RefSeq" id="WP_207325419.1">
    <property type="nucleotide sequence ID" value="NZ_CP071504.1"/>
</dbReference>
<dbReference type="SUPFAM" id="SSF51197">
    <property type="entry name" value="Clavaminate synthase-like"/>
    <property type="match status" value="1"/>
</dbReference>
<proteinExistence type="predicted"/>
<protein>
    <submittedName>
        <fullName evidence="1">YhcH/YjgK/YiaL family protein</fullName>
    </submittedName>
</protein>
<accession>A0A974XLI3</accession>